<reference evidence="1" key="1">
    <citation type="submission" date="2020-06" db="EMBL/GenBank/DDBJ databases">
        <title>Draft genome of Bugula neritina, a colonial animal packing powerful symbionts and potential medicines.</title>
        <authorList>
            <person name="Rayko M."/>
        </authorList>
    </citation>
    <scope>NUCLEOTIDE SEQUENCE [LARGE SCALE GENOMIC DNA]</scope>
    <source>
        <strain evidence="1">Kwan_BN1</strain>
    </source>
</reference>
<proteinExistence type="predicted"/>
<evidence type="ECO:0000313" key="2">
    <source>
        <dbReference type="Proteomes" id="UP000593567"/>
    </source>
</evidence>
<evidence type="ECO:0000313" key="1">
    <source>
        <dbReference type="EMBL" id="KAF6024085.1"/>
    </source>
</evidence>
<protein>
    <submittedName>
        <fullName evidence="1">NDUFA4</fullName>
    </submittedName>
</protein>
<dbReference type="PANTHER" id="PTHR14256">
    <property type="entry name" value="NADH-UBIQUINONE OXIDOREDUCTASE MLRQ SUBUNIT"/>
    <property type="match status" value="1"/>
</dbReference>
<accession>A0A7J7JDA8</accession>
<dbReference type="InterPro" id="IPR010530">
    <property type="entry name" value="B12D"/>
</dbReference>
<gene>
    <name evidence="1" type="ORF">EB796_017606</name>
</gene>
<name>A0A7J7JDA8_BUGNE</name>
<dbReference type="Pfam" id="PF06522">
    <property type="entry name" value="B12D"/>
    <property type="match status" value="1"/>
</dbReference>
<dbReference type="EMBL" id="VXIV02002619">
    <property type="protein sequence ID" value="KAF6024085.1"/>
    <property type="molecule type" value="Genomic_DNA"/>
</dbReference>
<sequence>MYSDNDEEEIINYDHESAKTTNFSMGENLSIDNTSRQCQQSFPLTLPFQTQLQLQHLLPHKQAEMSSFIKQQLALLKKHYDLIPLLSMVALSSSLGIFCLVRTAATNPDVSWNKDVNPEPWNKIQQTQRTKLLPTPHIDYANAKFPQDRPSMANDKYKDI</sequence>
<dbReference type="AlphaFoldDB" id="A0A7J7JDA8"/>
<comment type="caution">
    <text evidence="1">The sequence shown here is derived from an EMBL/GenBank/DDBJ whole genome shotgun (WGS) entry which is preliminary data.</text>
</comment>
<keyword evidence="2" id="KW-1185">Reference proteome</keyword>
<dbReference type="PANTHER" id="PTHR14256:SF1">
    <property type="entry name" value="GEO09626P1"/>
    <property type="match status" value="1"/>
</dbReference>
<organism evidence="1 2">
    <name type="scientific">Bugula neritina</name>
    <name type="common">Brown bryozoan</name>
    <name type="synonym">Sertularia neritina</name>
    <dbReference type="NCBI Taxonomy" id="10212"/>
    <lineage>
        <taxon>Eukaryota</taxon>
        <taxon>Metazoa</taxon>
        <taxon>Spiralia</taxon>
        <taxon>Lophotrochozoa</taxon>
        <taxon>Bryozoa</taxon>
        <taxon>Gymnolaemata</taxon>
        <taxon>Cheilostomatida</taxon>
        <taxon>Flustrina</taxon>
        <taxon>Buguloidea</taxon>
        <taxon>Bugulidae</taxon>
        <taxon>Bugula</taxon>
    </lineage>
</organism>
<dbReference type="OrthoDB" id="5511684at2759"/>
<dbReference type="Proteomes" id="UP000593567">
    <property type="component" value="Unassembled WGS sequence"/>
</dbReference>